<evidence type="ECO:0000313" key="1">
    <source>
        <dbReference type="EMBL" id="CAL2108452.1"/>
    </source>
</evidence>
<organism evidence="1 2">
    <name type="scientific">Tenacibaculum vairaonense</name>
    <dbReference type="NCBI Taxonomy" id="3137860"/>
    <lineage>
        <taxon>Bacteria</taxon>
        <taxon>Pseudomonadati</taxon>
        <taxon>Bacteroidota</taxon>
        <taxon>Flavobacteriia</taxon>
        <taxon>Flavobacteriales</taxon>
        <taxon>Flavobacteriaceae</taxon>
        <taxon>Tenacibaculum</taxon>
    </lineage>
</organism>
<protein>
    <recommendedName>
        <fullName evidence="3">Lipoprotein</fullName>
    </recommendedName>
</protein>
<reference evidence="1 2" key="1">
    <citation type="submission" date="2024-05" db="EMBL/GenBank/DDBJ databases">
        <authorList>
            <person name="Duchaud E."/>
        </authorList>
    </citation>
    <scope>NUCLEOTIDE SEQUENCE [LARGE SCALE GENOMIC DNA]</scope>
    <source>
        <strain evidence="1">Ena-SAMPLE-TAB-13-05-2024-13:56:06:370-140305</strain>
    </source>
</reference>
<comment type="caution">
    <text evidence="1">The sequence shown here is derived from an EMBL/GenBank/DDBJ whole genome shotgun (WGS) entry which is preliminary data.</text>
</comment>
<dbReference type="Proteomes" id="UP001497602">
    <property type="component" value="Unassembled WGS sequence"/>
</dbReference>
<keyword evidence="2" id="KW-1185">Reference proteome</keyword>
<dbReference type="RefSeq" id="WP_348740057.1">
    <property type="nucleotide sequence ID" value="NZ_CAXJRC010000045.1"/>
</dbReference>
<accession>A0ABM9PRL6</accession>
<dbReference type="EMBL" id="CAXJRC010000045">
    <property type="protein sequence ID" value="CAL2108452.1"/>
    <property type="molecule type" value="Genomic_DNA"/>
</dbReference>
<sequence length="271" mass="31562">MKTKELIILCIGILIGCQRKSDKIETFVFSPPQIINSQLKDTIKSIPFKASFVSEVFPWFVGKFKFQDRIDINPEKRDSLTNKDFINLDYKNSLSDSIDVNGLELIVDYKNTVMYNPPYYERDSILLNYYPVYFVNSTNSDKLFYGKDNYVFGIQEAISKEKYGSWLPIESRGFDFCGNGHWGLVVHPQEFILVLMRKYEGSFNTQMRVRFKVNENIFVSKSFKGSINKSQFSIRDSSYLKSRLQETNGKAASWLFYGAVPKEKEWVVKTF</sequence>
<dbReference type="PROSITE" id="PS51257">
    <property type="entry name" value="PROKAR_LIPOPROTEIN"/>
    <property type="match status" value="1"/>
</dbReference>
<gene>
    <name evidence="1" type="ORF">T190115A13A_80027</name>
</gene>
<proteinExistence type="predicted"/>
<evidence type="ECO:0008006" key="3">
    <source>
        <dbReference type="Google" id="ProtNLM"/>
    </source>
</evidence>
<name>A0ABM9PRL6_9FLAO</name>
<evidence type="ECO:0000313" key="2">
    <source>
        <dbReference type="Proteomes" id="UP001497602"/>
    </source>
</evidence>